<evidence type="ECO:0000313" key="2">
    <source>
        <dbReference type="Proteomes" id="UP000821865"/>
    </source>
</evidence>
<reference evidence="1" key="1">
    <citation type="submission" date="2020-05" db="EMBL/GenBank/DDBJ databases">
        <title>Large-scale comparative analyses of tick genomes elucidate their genetic diversity and vector capacities.</title>
        <authorList>
            <person name="Jia N."/>
            <person name="Wang J."/>
            <person name="Shi W."/>
            <person name="Du L."/>
            <person name="Sun Y."/>
            <person name="Zhan W."/>
            <person name="Jiang J."/>
            <person name="Wang Q."/>
            <person name="Zhang B."/>
            <person name="Ji P."/>
            <person name="Sakyi L.B."/>
            <person name="Cui X."/>
            <person name="Yuan T."/>
            <person name="Jiang B."/>
            <person name="Yang W."/>
            <person name="Lam T.T.-Y."/>
            <person name="Chang Q."/>
            <person name="Ding S."/>
            <person name="Wang X."/>
            <person name="Zhu J."/>
            <person name="Ruan X."/>
            <person name="Zhao L."/>
            <person name="Wei J."/>
            <person name="Que T."/>
            <person name="Du C."/>
            <person name="Cheng J."/>
            <person name="Dai P."/>
            <person name="Han X."/>
            <person name="Huang E."/>
            <person name="Gao Y."/>
            <person name="Liu J."/>
            <person name="Shao H."/>
            <person name="Ye R."/>
            <person name="Li L."/>
            <person name="Wei W."/>
            <person name="Wang X."/>
            <person name="Wang C."/>
            <person name="Yang T."/>
            <person name="Huo Q."/>
            <person name="Li W."/>
            <person name="Guo W."/>
            <person name="Chen H."/>
            <person name="Zhou L."/>
            <person name="Ni X."/>
            <person name="Tian J."/>
            <person name="Zhou Y."/>
            <person name="Sheng Y."/>
            <person name="Liu T."/>
            <person name="Pan Y."/>
            <person name="Xia L."/>
            <person name="Li J."/>
            <person name="Zhao F."/>
            <person name="Cao W."/>
        </authorList>
    </citation>
    <scope>NUCLEOTIDE SEQUENCE</scope>
    <source>
        <strain evidence="1">Dsil-2018</strain>
    </source>
</reference>
<dbReference type="EMBL" id="CM023477">
    <property type="protein sequence ID" value="KAH7938157.1"/>
    <property type="molecule type" value="Genomic_DNA"/>
</dbReference>
<evidence type="ECO:0000313" key="1">
    <source>
        <dbReference type="EMBL" id="KAH7938157.1"/>
    </source>
</evidence>
<dbReference type="Proteomes" id="UP000821865">
    <property type="component" value="Chromosome 8"/>
</dbReference>
<comment type="caution">
    <text evidence="1">The sequence shown here is derived from an EMBL/GenBank/DDBJ whole genome shotgun (WGS) entry which is preliminary data.</text>
</comment>
<accession>A0ACB8CB76</accession>
<protein>
    <submittedName>
        <fullName evidence="1">Uncharacterized protein</fullName>
    </submittedName>
</protein>
<organism evidence="1 2">
    <name type="scientific">Dermacentor silvarum</name>
    <name type="common">Tick</name>
    <dbReference type="NCBI Taxonomy" id="543639"/>
    <lineage>
        <taxon>Eukaryota</taxon>
        <taxon>Metazoa</taxon>
        <taxon>Ecdysozoa</taxon>
        <taxon>Arthropoda</taxon>
        <taxon>Chelicerata</taxon>
        <taxon>Arachnida</taxon>
        <taxon>Acari</taxon>
        <taxon>Parasitiformes</taxon>
        <taxon>Ixodida</taxon>
        <taxon>Ixodoidea</taxon>
        <taxon>Ixodidae</taxon>
        <taxon>Rhipicephalinae</taxon>
        <taxon>Dermacentor</taxon>
    </lineage>
</organism>
<keyword evidence="2" id="KW-1185">Reference proteome</keyword>
<proteinExistence type="predicted"/>
<gene>
    <name evidence="1" type="ORF">HPB49_020976</name>
</gene>
<name>A0ACB8CB76_DERSI</name>
<sequence length="184" mass="20852">MCYSATLTWMGMFYRFPYIEVTMLKLSCWFHEHAIYDLPAQIDYVLSNTVQRQLLYIGLSQGTLSFFTMMSERPEYNDKVKAFAGLAPFHKLAHIEVPPLAIFGPYAESPLRLAQALGGYEMLPNDFQLMSLVRLLCGRVAKPVCTFLGDRLNNLGSRYINLVSHSLNSAGTKCVLLSVKRSRL</sequence>